<reference evidence="9" key="2">
    <citation type="submission" date="2025-08" db="UniProtKB">
        <authorList>
            <consortium name="Ensembl"/>
        </authorList>
    </citation>
    <scope>IDENTIFICATION</scope>
</reference>
<evidence type="ECO:0000256" key="4">
    <source>
        <dbReference type="ARBA" id="ARBA00022771"/>
    </source>
</evidence>
<keyword evidence="6" id="KW-0539">Nucleus</keyword>
<evidence type="ECO:0000256" key="5">
    <source>
        <dbReference type="ARBA" id="ARBA00022833"/>
    </source>
</evidence>
<evidence type="ECO:0000256" key="1">
    <source>
        <dbReference type="ARBA" id="ARBA00004123"/>
    </source>
</evidence>
<dbReference type="InterPro" id="IPR036236">
    <property type="entry name" value="Znf_C2H2_sf"/>
</dbReference>
<dbReference type="InterPro" id="IPR003604">
    <property type="entry name" value="Matrin/U1-like-C_Znf_C2H2"/>
</dbReference>
<protein>
    <submittedName>
        <fullName evidence="9">Zgc:171482</fullName>
    </submittedName>
</protein>
<dbReference type="GO" id="GO:0008270">
    <property type="term" value="F:zinc ion binding"/>
    <property type="evidence" value="ECO:0007669"/>
    <property type="project" value="UniProtKB-KW"/>
</dbReference>
<proteinExistence type="predicted"/>
<evidence type="ECO:0000256" key="3">
    <source>
        <dbReference type="ARBA" id="ARBA00022737"/>
    </source>
</evidence>
<dbReference type="AlphaFoldDB" id="A0A4W5ME44"/>
<dbReference type="Ensembl" id="ENSHHUT00000038137.1">
    <property type="protein sequence ID" value="ENSHHUP00000036672.1"/>
    <property type="gene ID" value="ENSHHUG00000022994.1"/>
</dbReference>
<comment type="subcellular location">
    <subcellularLocation>
        <location evidence="1">Nucleus</location>
    </subcellularLocation>
</comment>
<keyword evidence="7" id="KW-0472">Membrane</keyword>
<dbReference type="GO" id="GO:0005634">
    <property type="term" value="C:nucleus"/>
    <property type="evidence" value="ECO:0007669"/>
    <property type="project" value="UniProtKB-SubCell"/>
</dbReference>
<dbReference type="PANTHER" id="PTHR46144:SF2">
    <property type="entry name" value="ZINC FINGER MATRIN-TYPE PROTEIN 4"/>
    <property type="match status" value="1"/>
</dbReference>
<evidence type="ECO:0000313" key="9">
    <source>
        <dbReference type="Ensembl" id="ENSHHUP00000036672.1"/>
    </source>
</evidence>
<dbReference type="Pfam" id="PF12874">
    <property type="entry name" value="zf-met"/>
    <property type="match status" value="3"/>
</dbReference>
<reference evidence="10" key="1">
    <citation type="submission" date="2018-06" db="EMBL/GenBank/DDBJ databases">
        <title>Genome assembly of Danube salmon.</title>
        <authorList>
            <person name="Macqueen D.J."/>
            <person name="Gundappa M.K."/>
        </authorList>
    </citation>
    <scope>NUCLEOTIDE SEQUENCE [LARGE SCALE GENOMIC DNA]</scope>
</reference>
<keyword evidence="5" id="KW-0862">Zinc</keyword>
<keyword evidence="10" id="KW-1185">Reference proteome</keyword>
<dbReference type="InterPro" id="IPR013087">
    <property type="entry name" value="Znf_C2H2_type"/>
</dbReference>
<dbReference type="SMART" id="SM00451">
    <property type="entry name" value="ZnF_U1"/>
    <property type="match status" value="2"/>
</dbReference>
<dbReference type="PANTHER" id="PTHR46144">
    <property type="entry name" value="ZINC FINGER PROTEIN 385B-LIKE"/>
    <property type="match status" value="1"/>
</dbReference>
<keyword evidence="7" id="KW-0812">Transmembrane</keyword>
<name>A0A4W5ME44_9TELE</name>
<keyword evidence="3" id="KW-0677">Repeat</keyword>
<evidence type="ECO:0000256" key="7">
    <source>
        <dbReference type="SAM" id="Phobius"/>
    </source>
</evidence>
<evidence type="ECO:0000313" key="10">
    <source>
        <dbReference type="Proteomes" id="UP000314982"/>
    </source>
</evidence>
<keyword evidence="7" id="KW-1133">Transmembrane helix</keyword>
<keyword evidence="4" id="KW-0863">Zinc-finger</keyword>
<reference evidence="9" key="3">
    <citation type="submission" date="2025-09" db="UniProtKB">
        <authorList>
            <consortium name="Ensembl"/>
        </authorList>
    </citation>
    <scope>IDENTIFICATION</scope>
</reference>
<evidence type="ECO:0000256" key="2">
    <source>
        <dbReference type="ARBA" id="ARBA00022723"/>
    </source>
</evidence>
<feature type="domain" description="C2H2-type" evidence="8">
    <location>
        <begin position="154"/>
        <end position="176"/>
    </location>
</feature>
<dbReference type="SMART" id="SM00355">
    <property type="entry name" value="ZnF_C2H2"/>
    <property type="match status" value="2"/>
</dbReference>
<evidence type="ECO:0000256" key="6">
    <source>
        <dbReference type="ARBA" id="ARBA00023242"/>
    </source>
</evidence>
<accession>A0A4W5ME44</accession>
<dbReference type="PROSITE" id="PS00028">
    <property type="entry name" value="ZINC_FINGER_C2H2_1"/>
    <property type="match status" value="1"/>
</dbReference>
<organism evidence="9 10">
    <name type="scientific">Hucho hucho</name>
    <name type="common">huchen</name>
    <dbReference type="NCBI Taxonomy" id="62062"/>
    <lineage>
        <taxon>Eukaryota</taxon>
        <taxon>Metazoa</taxon>
        <taxon>Chordata</taxon>
        <taxon>Craniata</taxon>
        <taxon>Vertebrata</taxon>
        <taxon>Euteleostomi</taxon>
        <taxon>Actinopterygii</taxon>
        <taxon>Neopterygii</taxon>
        <taxon>Teleostei</taxon>
        <taxon>Protacanthopterygii</taxon>
        <taxon>Salmoniformes</taxon>
        <taxon>Salmonidae</taxon>
        <taxon>Salmoninae</taxon>
        <taxon>Hucho</taxon>
    </lineage>
</organism>
<dbReference type="SUPFAM" id="SSF57667">
    <property type="entry name" value="beta-beta-alpha zinc fingers"/>
    <property type="match status" value="2"/>
</dbReference>
<sequence length="179" mass="20001">MSKTSPDIGCVCDGGLFTESYCNFCNVQLMSESQRVTHYEVSQDGGPPSRRLRLDNAVRLCVCVSVCVFLAPLLSLSLFLSLPLPLLGQLTVSQTESCRSCFLCGAWFNNPAMAQQHYEGKKHWRNAARRQLLEQLADNLDSNQNTGLRSSYSCSVCDVILNSIEQYYAHLKGSRHQNK</sequence>
<keyword evidence="2" id="KW-0479">Metal-binding</keyword>
<dbReference type="InterPro" id="IPR051868">
    <property type="entry name" value="ZN346_ZMAT4"/>
</dbReference>
<feature type="transmembrane region" description="Helical" evidence="7">
    <location>
        <begin position="57"/>
        <end position="80"/>
    </location>
</feature>
<evidence type="ECO:0000259" key="8">
    <source>
        <dbReference type="PROSITE" id="PS00028"/>
    </source>
</evidence>
<dbReference type="Gene3D" id="3.30.160.60">
    <property type="entry name" value="Classic Zinc Finger"/>
    <property type="match status" value="3"/>
</dbReference>
<dbReference type="GeneTree" id="ENSGT00940000165757"/>
<dbReference type="Proteomes" id="UP000314982">
    <property type="component" value="Unassembled WGS sequence"/>
</dbReference>
<dbReference type="GO" id="GO:0003676">
    <property type="term" value="F:nucleic acid binding"/>
    <property type="evidence" value="ECO:0007669"/>
    <property type="project" value="InterPro"/>
</dbReference>